<dbReference type="InterPro" id="IPR029058">
    <property type="entry name" value="AB_hydrolase_fold"/>
</dbReference>
<feature type="chain" id="PRO_5014357404" evidence="6">
    <location>
        <begin position="19"/>
        <end position="543"/>
    </location>
</feature>
<evidence type="ECO:0000313" key="8">
    <source>
        <dbReference type="Proteomes" id="UP000235371"/>
    </source>
</evidence>
<feature type="non-terminal residue" evidence="7">
    <location>
        <position position="1"/>
    </location>
</feature>
<dbReference type="InterPro" id="IPR033124">
    <property type="entry name" value="Ser_caboxypep_his_AS"/>
</dbReference>
<evidence type="ECO:0000256" key="2">
    <source>
        <dbReference type="ARBA" id="ARBA00022645"/>
    </source>
</evidence>
<dbReference type="RefSeq" id="XP_024728055.1">
    <property type="nucleotide sequence ID" value="XM_024886096.1"/>
</dbReference>
<proteinExistence type="inferred from homology"/>
<dbReference type="Pfam" id="PF00450">
    <property type="entry name" value="Peptidase_S10"/>
    <property type="match status" value="1"/>
</dbReference>
<accession>A0A2J6SK45</accession>
<gene>
    <name evidence="7" type="ORF">K444DRAFT_656585</name>
</gene>
<dbReference type="GO" id="GO:0006508">
    <property type="term" value="P:proteolysis"/>
    <property type="evidence" value="ECO:0007669"/>
    <property type="project" value="UniProtKB-KW"/>
</dbReference>
<dbReference type="OrthoDB" id="443318at2759"/>
<sequence length="543" mass="59981">MFALKYLLLYAGVIAGSSQTWHEKAAKYARKSVPRISTKDAPRAETTSLFLNNRTASFAVNGSALPEVDFFIGESYSGTLPIAPIPSNTTDPNQLWFWFFPSSNPLASNEIVIWLNGGPGCSSLLGLLQENGPFLWQPGTYQPIQNPYSWTNLTNMIYVDQPVSTGYSPGNISVNNEHDVTTQFMGFWKNFVDTFSLQGYDIYIAGESFAGQYIPYIASGFLDAKDKTSFNLKGIMIYDPAINSLDTLNQAVVVPALQYFRNVIPLNETFMADITARAQSCGYTDFFNKYTTSFPPPGPIPIPPNSRLPGCDLYDDIYNAIYYTNPCFNIYHLIEYCPYLYDELGFPSLAGGPNNYFNRSDVQKALHAPIGTNFYECAGGPNLFPNHDQSIPSGLGPLPSVIERTNNTIIGHGLLDFILFANGSLITIQNMTWNGHQGFQSPPSSTMNLFVPYHPSLNYILSIANDAIPNTPPQYDTAGAGMQGTWHTERGLTWVTVPLAGHEIPQYTPGVAYRMLEFFLGRIKDLSVMGSYTTQGGNFTGVP</sequence>
<keyword evidence="2 7" id="KW-0121">Carboxypeptidase</keyword>
<dbReference type="PANTHER" id="PTHR11802:SF116">
    <property type="entry name" value="CARBOXYPEPTIDASE"/>
    <property type="match status" value="1"/>
</dbReference>
<evidence type="ECO:0000256" key="6">
    <source>
        <dbReference type="SAM" id="SignalP"/>
    </source>
</evidence>
<dbReference type="SUPFAM" id="SSF53474">
    <property type="entry name" value="alpha/beta-Hydrolases"/>
    <property type="match status" value="1"/>
</dbReference>
<evidence type="ECO:0000313" key="7">
    <source>
        <dbReference type="EMBL" id="PMD51151.1"/>
    </source>
</evidence>
<name>A0A2J6SK45_9HELO</name>
<evidence type="ECO:0000256" key="1">
    <source>
        <dbReference type="ARBA" id="ARBA00009431"/>
    </source>
</evidence>
<keyword evidence="3" id="KW-0645">Protease</keyword>
<dbReference type="AlphaFoldDB" id="A0A2J6SK45"/>
<dbReference type="InParanoid" id="A0A2J6SK45"/>
<dbReference type="Proteomes" id="UP000235371">
    <property type="component" value="Unassembled WGS sequence"/>
</dbReference>
<keyword evidence="5" id="KW-0325">Glycoprotein</keyword>
<dbReference type="PANTHER" id="PTHR11802">
    <property type="entry name" value="SERINE PROTEASE FAMILY S10 SERINE CARBOXYPEPTIDASE"/>
    <property type="match status" value="1"/>
</dbReference>
<evidence type="ECO:0000256" key="4">
    <source>
        <dbReference type="ARBA" id="ARBA00022801"/>
    </source>
</evidence>
<dbReference type="PRINTS" id="PR00724">
    <property type="entry name" value="CRBOXYPTASEC"/>
</dbReference>
<comment type="similarity">
    <text evidence="1">Belongs to the peptidase S10 family.</text>
</comment>
<keyword evidence="4" id="KW-0378">Hydrolase</keyword>
<keyword evidence="6" id="KW-0732">Signal</keyword>
<evidence type="ECO:0000256" key="3">
    <source>
        <dbReference type="ARBA" id="ARBA00022670"/>
    </source>
</evidence>
<dbReference type="GO" id="GO:0004185">
    <property type="term" value="F:serine-type carboxypeptidase activity"/>
    <property type="evidence" value="ECO:0007669"/>
    <property type="project" value="InterPro"/>
</dbReference>
<organism evidence="7 8">
    <name type="scientific">Hyaloscypha bicolor E</name>
    <dbReference type="NCBI Taxonomy" id="1095630"/>
    <lineage>
        <taxon>Eukaryota</taxon>
        <taxon>Fungi</taxon>
        <taxon>Dikarya</taxon>
        <taxon>Ascomycota</taxon>
        <taxon>Pezizomycotina</taxon>
        <taxon>Leotiomycetes</taxon>
        <taxon>Helotiales</taxon>
        <taxon>Hyaloscyphaceae</taxon>
        <taxon>Hyaloscypha</taxon>
        <taxon>Hyaloscypha bicolor</taxon>
    </lineage>
</organism>
<dbReference type="Gene3D" id="3.40.50.1820">
    <property type="entry name" value="alpha/beta hydrolase"/>
    <property type="match status" value="1"/>
</dbReference>
<dbReference type="EMBL" id="KZ613912">
    <property type="protein sequence ID" value="PMD51151.1"/>
    <property type="molecule type" value="Genomic_DNA"/>
</dbReference>
<keyword evidence="8" id="KW-1185">Reference proteome</keyword>
<feature type="signal peptide" evidence="6">
    <location>
        <begin position="1"/>
        <end position="18"/>
    </location>
</feature>
<evidence type="ECO:0000256" key="5">
    <source>
        <dbReference type="ARBA" id="ARBA00023180"/>
    </source>
</evidence>
<dbReference type="PROSITE" id="PS00560">
    <property type="entry name" value="CARBOXYPEPT_SER_HIS"/>
    <property type="match status" value="1"/>
</dbReference>
<dbReference type="InterPro" id="IPR001563">
    <property type="entry name" value="Peptidase_S10"/>
</dbReference>
<protein>
    <submittedName>
        <fullName evidence="7">Serine carboxypeptidase</fullName>
    </submittedName>
</protein>
<dbReference type="GeneID" id="36594173"/>
<reference evidence="7 8" key="1">
    <citation type="submission" date="2016-04" db="EMBL/GenBank/DDBJ databases">
        <title>A degradative enzymes factory behind the ericoid mycorrhizal symbiosis.</title>
        <authorList>
            <consortium name="DOE Joint Genome Institute"/>
            <person name="Martino E."/>
            <person name="Morin E."/>
            <person name="Grelet G."/>
            <person name="Kuo A."/>
            <person name="Kohler A."/>
            <person name="Daghino S."/>
            <person name="Barry K."/>
            <person name="Choi C."/>
            <person name="Cichocki N."/>
            <person name="Clum A."/>
            <person name="Copeland A."/>
            <person name="Hainaut M."/>
            <person name="Haridas S."/>
            <person name="Labutti K."/>
            <person name="Lindquist E."/>
            <person name="Lipzen A."/>
            <person name="Khouja H.-R."/>
            <person name="Murat C."/>
            <person name="Ohm R."/>
            <person name="Olson A."/>
            <person name="Spatafora J."/>
            <person name="Veneault-Fourrey C."/>
            <person name="Henrissat B."/>
            <person name="Grigoriev I."/>
            <person name="Martin F."/>
            <person name="Perotto S."/>
        </authorList>
    </citation>
    <scope>NUCLEOTIDE SEQUENCE [LARGE SCALE GENOMIC DNA]</scope>
    <source>
        <strain evidence="7 8">E</strain>
    </source>
</reference>